<accession>A0AA92SWX7</accession>
<name>A0AA92SWX7_9BACT</name>
<dbReference type="RefSeq" id="WP_117695244.1">
    <property type="nucleotide sequence ID" value="NZ_QSSA01000028.1"/>
</dbReference>
<sequence length="152" mass="16776">MGIFSGKGFVGSCFRGWGSGNMAVQAVGCMIGMVVLVFVVLWYVVKFCLRIFDKHREKEESNRSVQNITMEMGYPNFNLGNYSVVLEQVNDAETLVAQLSRISGYSEELARRQVSSCPTCLMKGLDQEGADDMQVLLQVNDCSVVSVKDVGI</sequence>
<proteinExistence type="predicted"/>
<keyword evidence="1" id="KW-0472">Membrane</keyword>
<dbReference type="EMBL" id="QSSA01000028">
    <property type="protein sequence ID" value="RGL57354.1"/>
    <property type="molecule type" value="Genomic_DNA"/>
</dbReference>
<organism evidence="2 3">
    <name type="scientific">Segatella copri</name>
    <dbReference type="NCBI Taxonomy" id="165179"/>
    <lineage>
        <taxon>Bacteria</taxon>
        <taxon>Pseudomonadati</taxon>
        <taxon>Bacteroidota</taxon>
        <taxon>Bacteroidia</taxon>
        <taxon>Bacteroidales</taxon>
        <taxon>Prevotellaceae</taxon>
        <taxon>Segatella</taxon>
    </lineage>
</organism>
<comment type="caution">
    <text evidence="2">The sequence shown here is derived from an EMBL/GenBank/DDBJ whole genome shotgun (WGS) entry which is preliminary data.</text>
</comment>
<reference evidence="2 3" key="1">
    <citation type="submission" date="2018-08" db="EMBL/GenBank/DDBJ databases">
        <title>A genome reference for cultivated species of the human gut microbiota.</title>
        <authorList>
            <person name="Zou Y."/>
            <person name="Xue W."/>
            <person name="Luo G."/>
        </authorList>
    </citation>
    <scope>NUCLEOTIDE SEQUENCE [LARGE SCALE GENOMIC DNA]</scope>
    <source>
        <strain evidence="2 3">TF06-40</strain>
    </source>
</reference>
<dbReference type="AlphaFoldDB" id="A0AA92SWX7"/>
<keyword evidence="1" id="KW-1133">Transmembrane helix</keyword>
<dbReference type="Proteomes" id="UP000261187">
    <property type="component" value="Unassembled WGS sequence"/>
</dbReference>
<evidence type="ECO:0000313" key="3">
    <source>
        <dbReference type="Proteomes" id="UP000261187"/>
    </source>
</evidence>
<evidence type="ECO:0000256" key="1">
    <source>
        <dbReference type="SAM" id="Phobius"/>
    </source>
</evidence>
<evidence type="ECO:0000313" key="2">
    <source>
        <dbReference type="EMBL" id="RGL57354.1"/>
    </source>
</evidence>
<gene>
    <name evidence="2" type="ORF">DXC61_11890</name>
</gene>
<keyword evidence="1" id="KW-0812">Transmembrane</keyword>
<protein>
    <submittedName>
        <fullName evidence="2">Uncharacterized protein</fullName>
    </submittedName>
</protein>
<feature type="transmembrane region" description="Helical" evidence="1">
    <location>
        <begin position="22"/>
        <end position="45"/>
    </location>
</feature>